<accession>D2DW53</accession>
<reference evidence="1" key="1">
    <citation type="journal article" date="2009" name="Genetics">
        <title>Comparative mitochondrial genomics of freshwater mussels (Bivalvia: Unionoida) with doubly uniparental inheritance of mtDNA: gender-specific open reading frames and putative origins of replication.</title>
        <authorList>
            <person name="Breton S."/>
            <person name="Beaupre H.D."/>
            <person name="Stewart D.T."/>
            <person name="Piontkivska H."/>
            <person name="Karmakar M."/>
            <person name="Bogan A.E."/>
            <person name="Blier P.U."/>
            <person name="Hoeh W.R."/>
        </authorList>
    </citation>
    <scope>NUCLEOTIDE SEQUENCE</scope>
</reference>
<protein>
    <submittedName>
        <fullName evidence="1">Truncated ATP synthase F0 subunit 8</fullName>
    </submittedName>
</protein>
<keyword evidence="1" id="KW-0496">Mitochondrion</keyword>
<sequence length="15" mass="1827">MPQLSPVYWVSIFFL</sequence>
<geneLocation type="mitochondrion" evidence="1"/>
<proteinExistence type="predicted"/>
<dbReference type="EMBL" id="FJ809755">
    <property type="protein sequence ID" value="ACQ91070.1"/>
    <property type="molecule type" value="Genomic_DNA"/>
</dbReference>
<organism evidence="1">
    <name type="scientific">Pyganodon grandis</name>
    <name type="common">Giant floater mussel</name>
    <dbReference type="NCBI Taxonomy" id="96932"/>
    <lineage>
        <taxon>Eukaryota</taxon>
        <taxon>Metazoa</taxon>
        <taxon>Spiralia</taxon>
        <taxon>Lophotrochozoa</taxon>
        <taxon>Mollusca</taxon>
        <taxon>Bivalvia</taxon>
        <taxon>Autobranchia</taxon>
        <taxon>Heteroconchia</taxon>
        <taxon>Palaeoheterodonta</taxon>
        <taxon>Unionida</taxon>
        <taxon>Unionoidea</taxon>
        <taxon>Unionidae</taxon>
        <taxon>Anodontinae</taxon>
        <taxon>Pyganodon</taxon>
    </lineage>
</organism>
<gene>
    <name evidence="1" type="primary">ATP8</name>
</gene>
<name>D2DW53_PYGGR</name>
<evidence type="ECO:0000313" key="1">
    <source>
        <dbReference type="EMBL" id="ACQ91070.1"/>
    </source>
</evidence>